<reference evidence="4" key="1">
    <citation type="submission" date="2020-05" db="EMBL/GenBank/DDBJ databases">
        <authorList>
            <person name="Chiriac C."/>
            <person name="Salcher M."/>
            <person name="Ghai R."/>
            <person name="Kavagutti S V."/>
        </authorList>
    </citation>
    <scope>NUCLEOTIDE SEQUENCE</scope>
</reference>
<sequence>MASLQDRIDLAFSKLGLREAFIAAVMTRVKREVSDKIPTAATNGTWVKFNPTWCEPLTDEELFGLVLHESCHVVLMHMWRREGRDMKLWNVANDAIINSYIKSRGWQLPKGGVDLKWVKEEHSSEYVYNKLKEQQQQQSKSGGSGDGKGAEDNMGAGGFDGQGDLEDAQDEATRVDMEASIVAAAKMAKDCGQGSALIDRVLEKVGNAKVRWQDVTRSMMTESCAADYTYMRPSRRFIGSGLYMPSLRSDALGGLAIGFDTSGSMGPDECNQIAAELQAIVDDLQPSFVEVVYCDYAVTHTERFERDELLALRPRGGGGTRFQPVFKHFAETGERYCGMIYFTDMEGNLDECEEPEMPVIWADIGYSHPREPFGTRVEVPL</sequence>
<organism evidence="4">
    <name type="scientific">uncultured Caudovirales phage</name>
    <dbReference type="NCBI Taxonomy" id="2100421"/>
    <lineage>
        <taxon>Viruses</taxon>
        <taxon>Duplodnaviria</taxon>
        <taxon>Heunggongvirae</taxon>
        <taxon>Uroviricota</taxon>
        <taxon>Caudoviricetes</taxon>
        <taxon>Peduoviridae</taxon>
        <taxon>Maltschvirus</taxon>
        <taxon>Maltschvirus maltsch</taxon>
    </lineage>
</organism>
<feature type="domain" description="VWA-like" evidence="2">
    <location>
        <begin position="255"/>
        <end position="378"/>
    </location>
</feature>
<gene>
    <name evidence="4" type="ORF">UFOVP232_11</name>
</gene>
<dbReference type="PANTHER" id="PTHR38730">
    <property type="entry name" value="SLL7028 PROTEIN"/>
    <property type="match status" value="1"/>
</dbReference>
<evidence type="ECO:0000259" key="2">
    <source>
        <dbReference type="Pfam" id="PF09967"/>
    </source>
</evidence>
<dbReference type="PANTHER" id="PTHR38730:SF1">
    <property type="entry name" value="SLL7028 PROTEIN"/>
    <property type="match status" value="1"/>
</dbReference>
<evidence type="ECO:0000313" key="4">
    <source>
        <dbReference type="EMBL" id="CAB5219953.1"/>
    </source>
</evidence>
<dbReference type="EMBL" id="LR798281">
    <property type="protein sequence ID" value="CAB5219953.1"/>
    <property type="molecule type" value="Genomic_DNA"/>
</dbReference>
<accession>A0A6J7WY33</accession>
<dbReference type="InterPro" id="IPR036465">
    <property type="entry name" value="vWFA_dom_sf"/>
</dbReference>
<dbReference type="Pfam" id="PF13203">
    <property type="entry name" value="DUF2201_N"/>
    <property type="match status" value="1"/>
</dbReference>
<evidence type="ECO:0000259" key="3">
    <source>
        <dbReference type="Pfam" id="PF13203"/>
    </source>
</evidence>
<feature type="region of interest" description="Disordered" evidence="1">
    <location>
        <begin position="131"/>
        <end position="172"/>
    </location>
</feature>
<dbReference type="InterPro" id="IPR025154">
    <property type="entry name" value="Put_metallopeptidase_dom"/>
</dbReference>
<proteinExistence type="predicted"/>
<name>A0A6J7WY33_9CAUD</name>
<evidence type="ECO:0000256" key="1">
    <source>
        <dbReference type="SAM" id="MobiDB-lite"/>
    </source>
</evidence>
<dbReference type="SUPFAM" id="SSF53300">
    <property type="entry name" value="vWA-like"/>
    <property type="match status" value="1"/>
</dbReference>
<feature type="domain" description="Putative metallopeptidase" evidence="3">
    <location>
        <begin position="6"/>
        <end position="248"/>
    </location>
</feature>
<dbReference type="InterPro" id="IPR018698">
    <property type="entry name" value="VWA-like_dom"/>
</dbReference>
<dbReference type="Pfam" id="PF09967">
    <property type="entry name" value="DUF2201"/>
    <property type="match status" value="1"/>
</dbReference>
<protein>
    <submittedName>
        <fullName evidence="4">VWFA domain containing protein</fullName>
    </submittedName>
</protein>